<dbReference type="Proteomes" id="UP000013520">
    <property type="component" value="Chromosome"/>
</dbReference>
<dbReference type="HOGENOM" id="CLU_116263_0_0_9"/>
<proteinExistence type="predicted"/>
<name>R4KKG4_9FIRM</name>
<dbReference type="eggNOG" id="ENOG50335JZ">
    <property type="taxonomic scope" value="Bacteria"/>
</dbReference>
<keyword evidence="2" id="KW-1185">Reference proteome</keyword>
<accession>R4KKG4</accession>
<gene>
    <name evidence="1" type="ORF">Desgi_4480</name>
</gene>
<evidence type="ECO:0000313" key="2">
    <source>
        <dbReference type="Proteomes" id="UP000013520"/>
    </source>
</evidence>
<dbReference type="RefSeq" id="WP_006524233.1">
    <property type="nucleotide sequence ID" value="NC_021184.1"/>
</dbReference>
<organism evidence="1 2">
    <name type="scientific">Desulfoscipio gibsoniae DSM 7213</name>
    <dbReference type="NCBI Taxonomy" id="767817"/>
    <lineage>
        <taxon>Bacteria</taxon>
        <taxon>Bacillati</taxon>
        <taxon>Bacillota</taxon>
        <taxon>Clostridia</taxon>
        <taxon>Eubacteriales</taxon>
        <taxon>Desulfallaceae</taxon>
        <taxon>Desulfoscipio</taxon>
    </lineage>
</organism>
<protein>
    <submittedName>
        <fullName evidence="1">Uncharacterized protein</fullName>
    </submittedName>
</protein>
<dbReference type="EMBL" id="CP003273">
    <property type="protein sequence ID" value="AGL03708.1"/>
    <property type="molecule type" value="Genomic_DNA"/>
</dbReference>
<evidence type="ECO:0000313" key="1">
    <source>
        <dbReference type="EMBL" id="AGL03708.1"/>
    </source>
</evidence>
<dbReference type="KEGG" id="dgi:Desgi_4480"/>
<dbReference type="AlphaFoldDB" id="R4KKG4"/>
<sequence length="197" mass="23434">MRIFEFSGLRILHKNMKQKKEKRAIFPFDYNGKNFSCIFLTDILPYRLYLTTLGINPEVFELEIKKGYRVKCYMEDYKKLVAYLELEYDPNHKFAPIDFFKALNRKIPKEFQRKPNYTDVIRAASKRRNIEEASKIYFCGWKRNPIGKTVSDKNYEKTKSAFGEEKAEMSKSKNISSCWTDIQDEENIKKLSEIVTM</sequence>
<dbReference type="Pfam" id="PF19503">
    <property type="entry name" value="DUF6037"/>
    <property type="match status" value="1"/>
</dbReference>
<dbReference type="InterPro" id="IPR046100">
    <property type="entry name" value="DUF6037"/>
</dbReference>
<reference evidence="1 2" key="1">
    <citation type="submission" date="2012-01" db="EMBL/GenBank/DDBJ databases">
        <title>Complete sequence of Desulfotomaculum gibsoniae DSM 7213.</title>
        <authorList>
            <consortium name="US DOE Joint Genome Institute"/>
            <person name="Lucas S."/>
            <person name="Han J."/>
            <person name="Lapidus A."/>
            <person name="Cheng J.-F."/>
            <person name="Goodwin L."/>
            <person name="Pitluck S."/>
            <person name="Peters L."/>
            <person name="Ovchinnikova G."/>
            <person name="Teshima H."/>
            <person name="Detter J.C."/>
            <person name="Han C."/>
            <person name="Tapia R."/>
            <person name="Land M."/>
            <person name="Hauser L."/>
            <person name="Kyrpides N."/>
            <person name="Ivanova N."/>
            <person name="Pagani I."/>
            <person name="Parshina S."/>
            <person name="Plugge C."/>
            <person name="Muyzer G."/>
            <person name="Kuever J."/>
            <person name="Ivanova A."/>
            <person name="Nazina T."/>
            <person name="Klenk H.-P."/>
            <person name="Brambilla E."/>
            <person name="Spring S."/>
            <person name="Stams A.F."/>
            <person name="Woyke T."/>
        </authorList>
    </citation>
    <scope>NUCLEOTIDE SEQUENCE [LARGE SCALE GENOMIC DNA]</scope>
    <source>
        <strain evidence="1 2">DSM 7213</strain>
    </source>
</reference>